<dbReference type="InterPro" id="IPR029044">
    <property type="entry name" value="Nucleotide-diphossugar_trans"/>
</dbReference>
<dbReference type="eggNOG" id="COG0463">
    <property type="taxonomic scope" value="Bacteria"/>
</dbReference>
<name>A0A1M6DDA3_9BACE</name>
<evidence type="ECO:0000313" key="1">
    <source>
        <dbReference type="EMBL" id="RGX80570.1"/>
    </source>
</evidence>
<dbReference type="EMBL" id="FQZN01000006">
    <property type="protein sequence ID" value="SHI71021.1"/>
    <property type="molecule type" value="Genomic_DNA"/>
</dbReference>
<dbReference type="Pfam" id="PF13704">
    <property type="entry name" value="Glyco_tranf_2_4"/>
    <property type="match status" value="1"/>
</dbReference>
<gene>
    <name evidence="1" type="ORF">DXA68_03090</name>
    <name evidence="2" type="ORF">SAMN05444350_10683</name>
</gene>
<accession>A0A1M6DDA3</accession>
<sequence length="302" mass="35713">MSLYLLKKVGFALAESFKAFRLTPSPRLIMTLLVKNEEDVLEDNLLFHKAMGVDGFIITDNNSTDRTSEIIRKYKEKGWVKEVIEETATNYEQKEWVDRMIWKAKTVYKADWVINADADELWYSPSGNLKTELSATHVNVLNCEMRSVYPEEGKPFWQWDKMVKAVSEPELYDLSLYSLFERQNKKVIHRATCYLQISMGNHKVTMFPKRSEFGKIRVYHYNIRGKQHFMEKMINGGKQLEQHSSKHGGRHWRYFYQLYKEGKLEMEYERVIGSPTFDKLCKDGFIYVDTTIPEFFKKICKD</sequence>
<reference evidence="3" key="1">
    <citation type="submission" date="2016-11" db="EMBL/GenBank/DDBJ databases">
        <authorList>
            <person name="Varghese N."/>
            <person name="Submissions S."/>
        </authorList>
    </citation>
    <scope>NUCLEOTIDE SEQUENCE [LARGE SCALE GENOMIC DNA]</scope>
    <source>
        <strain evidence="3">DSM 26884</strain>
    </source>
</reference>
<evidence type="ECO:0000313" key="4">
    <source>
        <dbReference type="Proteomes" id="UP000286075"/>
    </source>
</evidence>
<dbReference type="GO" id="GO:0016740">
    <property type="term" value="F:transferase activity"/>
    <property type="evidence" value="ECO:0007669"/>
    <property type="project" value="UniProtKB-KW"/>
</dbReference>
<dbReference type="GeneID" id="92711475"/>
<evidence type="ECO:0000313" key="3">
    <source>
        <dbReference type="Proteomes" id="UP000184192"/>
    </source>
</evidence>
<reference evidence="1 4" key="3">
    <citation type="submission" date="2018-08" db="EMBL/GenBank/DDBJ databases">
        <title>A genome reference for cultivated species of the human gut microbiota.</title>
        <authorList>
            <person name="Zou Y."/>
            <person name="Xue W."/>
            <person name="Luo G."/>
        </authorList>
    </citation>
    <scope>NUCLEOTIDE SEQUENCE [LARGE SCALE GENOMIC DNA]</scope>
    <source>
        <strain evidence="1 4">OF03-9BH</strain>
    </source>
</reference>
<dbReference type="RefSeq" id="WP_025833397.1">
    <property type="nucleotide sequence ID" value="NZ_CABMFG010000003.1"/>
</dbReference>
<dbReference type="Proteomes" id="UP000286075">
    <property type="component" value="Unassembled WGS sequence"/>
</dbReference>
<reference evidence="2" key="2">
    <citation type="submission" date="2016-11" db="EMBL/GenBank/DDBJ databases">
        <authorList>
            <person name="Jaros S."/>
            <person name="Januszkiewicz K."/>
            <person name="Wedrychowicz H."/>
        </authorList>
    </citation>
    <scope>NUCLEOTIDE SEQUENCE [LARGE SCALE GENOMIC DNA]</scope>
    <source>
        <strain evidence="2">DSM 26884</strain>
    </source>
</reference>
<dbReference type="AlphaFoldDB" id="A0A1M6DDA3"/>
<proteinExistence type="predicted"/>
<keyword evidence="3" id="KW-1185">Reference proteome</keyword>
<dbReference type="Proteomes" id="UP000184192">
    <property type="component" value="Unassembled WGS sequence"/>
</dbReference>
<dbReference type="SUPFAM" id="SSF53448">
    <property type="entry name" value="Nucleotide-diphospho-sugar transferases"/>
    <property type="match status" value="1"/>
</dbReference>
<dbReference type="Gene3D" id="3.90.550.10">
    <property type="entry name" value="Spore Coat Polysaccharide Biosynthesis Protein SpsA, Chain A"/>
    <property type="match status" value="1"/>
</dbReference>
<evidence type="ECO:0000313" key="2">
    <source>
        <dbReference type="EMBL" id="SHI71021.1"/>
    </source>
</evidence>
<keyword evidence="2" id="KW-0808">Transferase</keyword>
<dbReference type="EMBL" id="QSCF01000003">
    <property type="protein sequence ID" value="RGX80570.1"/>
    <property type="molecule type" value="Genomic_DNA"/>
</dbReference>
<organism evidence="2 3">
    <name type="scientific">Bacteroides stercorirosoris</name>
    <dbReference type="NCBI Taxonomy" id="871324"/>
    <lineage>
        <taxon>Bacteria</taxon>
        <taxon>Pseudomonadati</taxon>
        <taxon>Bacteroidota</taxon>
        <taxon>Bacteroidia</taxon>
        <taxon>Bacteroidales</taxon>
        <taxon>Bacteroidaceae</taxon>
        <taxon>Bacteroides</taxon>
    </lineage>
</organism>
<dbReference type="OrthoDB" id="565316at2"/>
<protein>
    <submittedName>
        <fullName evidence="2">Glycosyl transferase family 2</fullName>
    </submittedName>
    <submittedName>
        <fullName evidence="1">Glycosyltransferase family 2 protein</fullName>
    </submittedName>
</protein>